<protein>
    <recommendedName>
        <fullName evidence="4">Hydrophobin</fullName>
    </recommendedName>
</protein>
<organism evidence="2 3">
    <name type="scientific">Puccinia striiformis f. sp. tritici PST-78</name>
    <dbReference type="NCBI Taxonomy" id="1165861"/>
    <lineage>
        <taxon>Eukaryota</taxon>
        <taxon>Fungi</taxon>
        <taxon>Dikarya</taxon>
        <taxon>Basidiomycota</taxon>
        <taxon>Pucciniomycotina</taxon>
        <taxon>Pucciniomycetes</taxon>
        <taxon>Pucciniales</taxon>
        <taxon>Pucciniaceae</taxon>
        <taxon>Puccinia</taxon>
    </lineage>
</organism>
<evidence type="ECO:0000313" key="3">
    <source>
        <dbReference type="Proteomes" id="UP000054564"/>
    </source>
</evidence>
<evidence type="ECO:0008006" key="4">
    <source>
        <dbReference type="Google" id="ProtNLM"/>
    </source>
</evidence>
<reference evidence="3" key="1">
    <citation type="submission" date="2014-03" db="EMBL/GenBank/DDBJ databases">
        <title>The Genome Sequence of Puccinia striiformis f. sp. tritici PST-78.</title>
        <authorList>
            <consortium name="The Broad Institute Genome Sequencing Platform"/>
            <person name="Cuomo C."/>
            <person name="Hulbert S."/>
            <person name="Chen X."/>
            <person name="Walker B."/>
            <person name="Young S.K."/>
            <person name="Zeng Q."/>
            <person name="Gargeya S."/>
            <person name="Fitzgerald M."/>
            <person name="Haas B."/>
            <person name="Abouelleil A."/>
            <person name="Alvarado L."/>
            <person name="Arachchi H.M."/>
            <person name="Berlin A.M."/>
            <person name="Chapman S.B."/>
            <person name="Goldberg J."/>
            <person name="Griggs A."/>
            <person name="Gujja S."/>
            <person name="Hansen M."/>
            <person name="Howarth C."/>
            <person name="Imamovic A."/>
            <person name="Larimer J."/>
            <person name="McCowan C."/>
            <person name="Montmayeur A."/>
            <person name="Murphy C."/>
            <person name="Neiman D."/>
            <person name="Pearson M."/>
            <person name="Priest M."/>
            <person name="Roberts A."/>
            <person name="Saif S."/>
            <person name="Shea T."/>
            <person name="Sisk P."/>
            <person name="Sykes S."/>
            <person name="Wortman J."/>
            <person name="Nusbaum C."/>
            <person name="Birren B."/>
        </authorList>
    </citation>
    <scope>NUCLEOTIDE SEQUENCE [LARGE SCALE GENOMIC DNA]</scope>
    <source>
        <strain evidence="3">race PST-78</strain>
    </source>
</reference>
<keyword evidence="1" id="KW-0732">Signal</keyword>
<dbReference type="Proteomes" id="UP000054564">
    <property type="component" value="Unassembled WGS sequence"/>
</dbReference>
<dbReference type="AlphaFoldDB" id="A0A0L0VFU6"/>
<evidence type="ECO:0000313" key="2">
    <source>
        <dbReference type="EMBL" id="KNE98123.1"/>
    </source>
</evidence>
<comment type="caution">
    <text evidence="2">The sequence shown here is derived from an EMBL/GenBank/DDBJ whole genome shotgun (WGS) entry which is preliminary data.</text>
</comment>
<sequence length="85" mass="8789">MMNFIKVAVLACLAGLSGVAADCGAGSAYACAYHKGIPIYVALAPNDHGCTSRVNMLPTCCPANKLDPTAEYQLGDAQRLGCVIQ</sequence>
<keyword evidence="3" id="KW-1185">Reference proteome</keyword>
<feature type="chain" id="PRO_5005549932" description="Hydrophobin" evidence="1">
    <location>
        <begin position="22"/>
        <end position="85"/>
    </location>
</feature>
<name>A0A0L0VFU6_9BASI</name>
<evidence type="ECO:0000256" key="1">
    <source>
        <dbReference type="SAM" id="SignalP"/>
    </source>
</evidence>
<gene>
    <name evidence="2" type="ORF">PSTG_08586</name>
</gene>
<proteinExistence type="predicted"/>
<accession>A0A0L0VFU6</accession>
<feature type="signal peptide" evidence="1">
    <location>
        <begin position="1"/>
        <end position="21"/>
    </location>
</feature>
<dbReference type="EMBL" id="AJIL01000060">
    <property type="protein sequence ID" value="KNE98123.1"/>
    <property type="molecule type" value="Genomic_DNA"/>
</dbReference>